<evidence type="ECO:0000256" key="2">
    <source>
        <dbReference type="SAM" id="MobiDB-lite"/>
    </source>
</evidence>
<feature type="compositionally biased region" description="Basic and acidic residues" evidence="2">
    <location>
        <begin position="629"/>
        <end position="644"/>
    </location>
</feature>
<feature type="compositionally biased region" description="Polar residues" evidence="2">
    <location>
        <begin position="2013"/>
        <end position="2033"/>
    </location>
</feature>
<feature type="compositionally biased region" description="Basic and acidic residues" evidence="2">
    <location>
        <begin position="380"/>
        <end position="394"/>
    </location>
</feature>
<evidence type="ECO:0000256" key="1">
    <source>
        <dbReference type="SAM" id="Coils"/>
    </source>
</evidence>
<feature type="region of interest" description="Disordered" evidence="2">
    <location>
        <begin position="1195"/>
        <end position="1273"/>
    </location>
</feature>
<reference evidence="4 5" key="1">
    <citation type="journal article" date="2010" name="Science">
        <title>Genomic analysis of organismal complexity in the multicellular green alga Volvox carteri.</title>
        <authorList>
            <person name="Prochnik S.E."/>
            <person name="Umen J."/>
            <person name="Nedelcu A.M."/>
            <person name="Hallmann A."/>
            <person name="Miller S.M."/>
            <person name="Nishii I."/>
            <person name="Ferris P."/>
            <person name="Kuo A."/>
            <person name="Mitros T."/>
            <person name="Fritz-Laylin L.K."/>
            <person name="Hellsten U."/>
            <person name="Chapman J."/>
            <person name="Simakov O."/>
            <person name="Rensing S.A."/>
            <person name="Terry A."/>
            <person name="Pangilinan J."/>
            <person name="Kapitonov V."/>
            <person name="Jurka J."/>
            <person name="Salamov A."/>
            <person name="Shapiro H."/>
            <person name="Schmutz J."/>
            <person name="Grimwood J."/>
            <person name="Lindquist E."/>
            <person name="Lucas S."/>
            <person name="Grigoriev I.V."/>
            <person name="Schmitt R."/>
            <person name="Kirk D."/>
            <person name="Rokhsar D.S."/>
        </authorList>
    </citation>
    <scope>NUCLEOTIDE SEQUENCE [LARGE SCALE GENOMIC DNA]</scope>
    <source>
        <strain evidence="5">f. Nagariensis / Eve</strain>
    </source>
</reference>
<dbReference type="RefSeq" id="XP_002949960.1">
    <property type="nucleotide sequence ID" value="XM_002949914.1"/>
</dbReference>
<dbReference type="OrthoDB" id="525774at2759"/>
<feature type="transmembrane region" description="Helical" evidence="3">
    <location>
        <begin position="1898"/>
        <end position="1920"/>
    </location>
</feature>
<feature type="compositionally biased region" description="Low complexity" evidence="2">
    <location>
        <begin position="346"/>
        <end position="369"/>
    </location>
</feature>
<feature type="compositionally biased region" description="Polar residues" evidence="2">
    <location>
        <begin position="900"/>
        <end position="910"/>
    </location>
</feature>
<evidence type="ECO:0000313" key="5">
    <source>
        <dbReference type="Proteomes" id="UP000001058"/>
    </source>
</evidence>
<feature type="compositionally biased region" description="Gly residues" evidence="2">
    <location>
        <begin position="43"/>
        <end position="53"/>
    </location>
</feature>
<feature type="region of interest" description="Disordered" evidence="2">
    <location>
        <begin position="1292"/>
        <end position="1428"/>
    </location>
</feature>
<feature type="region of interest" description="Disordered" evidence="2">
    <location>
        <begin position="1754"/>
        <end position="1808"/>
    </location>
</feature>
<feature type="compositionally biased region" description="Low complexity" evidence="2">
    <location>
        <begin position="602"/>
        <end position="626"/>
    </location>
</feature>
<feature type="region of interest" description="Disordered" evidence="2">
    <location>
        <begin position="2007"/>
        <end position="2033"/>
    </location>
</feature>
<protein>
    <submittedName>
        <fullName evidence="4">Uncharacterized protein</fullName>
    </submittedName>
</protein>
<dbReference type="Proteomes" id="UP000001058">
    <property type="component" value="Unassembled WGS sequence"/>
</dbReference>
<feature type="compositionally biased region" description="Basic and acidic residues" evidence="2">
    <location>
        <begin position="1366"/>
        <end position="1379"/>
    </location>
</feature>
<feature type="compositionally biased region" description="Gly residues" evidence="2">
    <location>
        <begin position="1681"/>
        <end position="1698"/>
    </location>
</feature>
<feature type="region of interest" description="Disordered" evidence="2">
    <location>
        <begin position="987"/>
        <end position="1016"/>
    </location>
</feature>
<keyword evidence="3" id="KW-0472">Membrane</keyword>
<keyword evidence="5" id="KW-1185">Reference proteome</keyword>
<evidence type="ECO:0000313" key="4">
    <source>
        <dbReference type="EMBL" id="EFJ49063.1"/>
    </source>
</evidence>
<feature type="region of interest" description="Disordered" evidence="2">
    <location>
        <begin position="330"/>
        <end position="557"/>
    </location>
</feature>
<feature type="region of interest" description="Disordered" evidence="2">
    <location>
        <begin position="1531"/>
        <end position="1556"/>
    </location>
</feature>
<feature type="compositionally biased region" description="Low complexity" evidence="2">
    <location>
        <begin position="1597"/>
        <end position="1618"/>
    </location>
</feature>
<proteinExistence type="predicted"/>
<dbReference type="GeneID" id="9619024"/>
<evidence type="ECO:0000256" key="3">
    <source>
        <dbReference type="SAM" id="Phobius"/>
    </source>
</evidence>
<name>D8TU11_VOLCA</name>
<feature type="coiled-coil region" evidence="1">
    <location>
        <begin position="70"/>
        <end position="160"/>
    </location>
</feature>
<organism evidence="5">
    <name type="scientific">Volvox carteri f. nagariensis</name>
    <dbReference type="NCBI Taxonomy" id="3068"/>
    <lineage>
        <taxon>Eukaryota</taxon>
        <taxon>Viridiplantae</taxon>
        <taxon>Chlorophyta</taxon>
        <taxon>core chlorophytes</taxon>
        <taxon>Chlorophyceae</taxon>
        <taxon>CS clade</taxon>
        <taxon>Chlamydomonadales</taxon>
        <taxon>Volvocaceae</taxon>
        <taxon>Volvox</taxon>
    </lineage>
</organism>
<feature type="compositionally biased region" description="Polar residues" evidence="2">
    <location>
        <begin position="729"/>
        <end position="738"/>
    </location>
</feature>
<accession>D8TU11</accession>
<feature type="compositionally biased region" description="Low complexity" evidence="2">
    <location>
        <begin position="1793"/>
        <end position="1808"/>
    </location>
</feature>
<feature type="compositionally biased region" description="Polar residues" evidence="2">
    <location>
        <begin position="1381"/>
        <end position="1395"/>
    </location>
</feature>
<feature type="region of interest" description="Disordered" evidence="2">
    <location>
        <begin position="26"/>
        <end position="59"/>
    </location>
</feature>
<feature type="compositionally biased region" description="Low complexity" evidence="2">
    <location>
        <begin position="1250"/>
        <end position="1262"/>
    </location>
</feature>
<gene>
    <name evidence="4" type="ORF">VOLCADRAFT_104502</name>
</gene>
<feature type="region of interest" description="Disordered" evidence="2">
    <location>
        <begin position="1659"/>
        <end position="1699"/>
    </location>
</feature>
<feature type="compositionally biased region" description="Low complexity" evidence="2">
    <location>
        <begin position="1662"/>
        <end position="1680"/>
    </location>
</feature>
<feature type="transmembrane region" description="Helical" evidence="3">
    <location>
        <begin position="1932"/>
        <end position="1953"/>
    </location>
</feature>
<feature type="region of interest" description="Disordered" evidence="2">
    <location>
        <begin position="1588"/>
        <end position="1634"/>
    </location>
</feature>
<dbReference type="EMBL" id="GL378337">
    <property type="protein sequence ID" value="EFJ49063.1"/>
    <property type="molecule type" value="Genomic_DNA"/>
</dbReference>
<feature type="region of interest" description="Disordered" evidence="2">
    <location>
        <begin position="1148"/>
        <end position="1169"/>
    </location>
</feature>
<keyword evidence="3" id="KW-1133">Transmembrane helix</keyword>
<feature type="compositionally biased region" description="Basic and acidic residues" evidence="2">
    <location>
        <begin position="1149"/>
        <end position="1159"/>
    </location>
</feature>
<feature type="compositionally biased region" description="Polar residues" evidence="2">
    <location>
        <begin position="925"/>
        <end position="939"/>
    </location>
</feature>
<feature type="region of interest" description="Disordered" evidence="2">
    <location>
        <begin position="593"/>
        <end position="944"/>
    </location>
</feature>
<sequence length="2054" mass="215529">MSAAQRTFLQGLSEYERNALLLHAEGSAVRDQSTQLKDAKSRGVGGNTDGGGSRVSIGSRREVEDAFNAVYKERDRRQQLEAQVAALQAKIHDQNGQIDALRVERDAMRQNLQRNDDRGTRLAAQLSSLEQENASLSAKLVAANNDRAQLQTKNDMMQTRVLELQQGYISMANLDGVVERRDLIRRSKIGGLLSEVAASGALDADLQQMVAHQQRQSQAKVAFSTIAALTRERDTLQQRLQELSERLADSVSREAATRGTHALRCVSWKRSAVQAEARLAVALKRVKELNEEIRKRDGAARQREKYMAQLERTIMAQHKSLQQLRRLLEKGMPGGGGAALQRSTREAAAPTASSEPAQGADQAPAPASPNGRGAGCLKTGRPERSGGDTVRFQDEDGLASDTAAPASRPERPQQQLQKPPSQLYNDQYPNPFLQYHSGHGQPEFGVGRSGSGEKAYFVPPQHADGSASHGRPAPEAAAGLHSAGGAESWVGRPVSPSRRDSERPLAQSADGVAPRRGGRVAWAEGDAQFEAPSLSPHEADGEEGLQDDAPRAFPSSLTAPVALSQQLSSMEANLAQLYRDLEAFKDSSLHHQALHDKQGTTRSPHSSPQRRSFPSSPISNPRSSSPAHYYKELGDETDPERVPQDLEDSGGEGSDGAGATVPFSPTAKGVLRSPTGSQPVSRARTDTRTSSPTAGYYGVEERPGDEPAAGEQVHQVRQMPKLRGYASASAATRCTGRSSAPRVSPRRYRSDTSAMQQQQPKFVPPASAENPAVSSGSLRAMAPSGTSPNDAFASIPREAQSRRYSGALRRIRRTPEEHQEQQQARRDAASPGAPPVDGRSSNSSVGQEQWPYHGQQPAPIAGMYRDGDSSRRSNGSGKWQHPGQESGADPDGGGHGNGNKRSSGTEQWQHQSERSAHDADVSREGGSSNRSIESEQWQHQGCRPDCEPVDIAGSLSKGNTCKDEDDRTSCSSFGSGGASIDNCGHFHDGPGVPSTARQPQAATARRDTPGPEGLPAKAETAVTPEAVECDDGAEEHPLQPLPTHMLGHLLRCTHHHVRGYARGGVRVGGPISPLLGRIAGRGGGGINGGIINIQRPRATRPVAAPGHRPVTIAAAARGDGTTRSPPASRVVQPNRGQVVVTEDAGYPADVRDHDHDRAMSRRSPPSPTRAAVFVAGGGRPSHGMQPDRGRVARAPAWVPGGRNSRSRSPVEAAAAATTTAPGGSGRDHHQISRAASPVARAPDAMERQHSAAAPCTRASTAAEGSPRGPSSCSGMALSPISTLLACIMPTPKRPVSQAAPSELPSDPQKSPHQRQNVHDDTSSSTDQGNPHRHNGNTFDMSTYEVLPGSSSSGSNCGGRTGAKRRQHDEGADNADDRRKAQGSSNGGTASATCTDSQGDAGSGTGLGSSSGSRGSNSTEEAAVGWRPMAGRISGSQLAERSRLPVVGPVSPQSRALPVPAFSGASNIRTASESDSASLASTSKGAYCRPTLAGWLGDSGPGASESIAMAGHPAVSAGTAVTAEVSRKVEAEGVVTSSADSHRQQQQQQQLNGRKSVGSPIAEVAATAASALQKLRDQRLQRMHRVNSSAHQQPFHGSSVAAAVSAASATQRPRPQQQQHLLVQPGSSGMASARGDDDGGVVVLALRGSLQGEVIVSPSRLVSPGASSPLSPGSPTGKVGAAAGGGQHAPGSGGRGGNAAGQVTMRLEIGGGPPVWRAATATTAAPPAAGGGAELARGLQPATAAEWSLRDLRQGIRPGSTGRSAYGELQLDPSRGSSVSRGYMTSAEPSFDRSASSLSVSAGSSGANGASNGWPGIELVALARNGHGLRTAQNVVGTQGSGVPGAWGGQHVAAAPAPPVLPLQHPLMRLLGQASEDLQLLSDRLKPLVDARPAFKNSLLASCILGFLVVLFWIIFSFFVLIGRFFGTLPLGYGVMLGSCAHTGFFSLLAGLVLQTHEVLADNFRKYGIWSSADYQTYLSTYAFNYILCGTYLLLFLVLAFTSGPFTKQEERGSSYTVKTPSASTPPAASGTVSGVENSHGFGVNWPNSYRGGNV</sequence>
<keyword evidence="3" id="KW-0812">Transmembrane</keyword>
<feature type="coiled-coil region" evidence="1">
    <location>
        <begin position="226"/>
        <end position="327"/>
    </location>
</feature>
<feature type="compositionally biased region" description="Basic and acidic residues" evidence="2">
    <location>
        <begin position="911"/>
        <end position="923"/>
    </location>
</feature>
<feature type="transmembrane region" description="Helical" evidence="3">
    <location>
        <begin position="1982"/>
        <end position="2001"/>
    </location>
</feature>
<feature type="compositionally biased region" description="Low complexity" evidence="2">
    <location>
        <begin position="412"/>
        <end position="423"/>
    </location>
</feature>
<dbReference type="InParanoid" id="D8TU11"/>
<feature type="compositionally biased region" description="Polar residues" evidence="2">
    <location>
        <begin position="751"/>
        <end position="760"/>
    </location>
</feature>
<keyword evidence="1" id="KW-0175">Coiled coil</keyword>
<feature type="compositionally biased region" description="Basic and acidic residues" evidence="2">
    <location>
        <begin position="813"/>
        <end position="828"/>
    </location>
</feature>
<dbReference type="KEGG" id="vcn:VOLCADRAFT_104502"/>